<feature type="transmembrane region" description="Helical" evidence="1">
    <location>
        <begin position="32"/>
        <end position="51"/>
    </location>
</feature>
<dbReference type="EMBL" id="MCGE01000030">
    <property type="protein sequence ID" value="ORZ08627.1"/>
    <property type="molecule type" value="Genomic_DNA"/>
</dbReference>
<comment type="caution">
    <text evidence="2">The sequence shown here is derived from an EMBL/GenBank/DDBJ whole genome shotgun (WGS) entry which is preliminary data.</text>
</comment>
<dbReference type="Proteomes" id="UP000193560">
    <property type="component" value="Unassembled WGS sequence"/>
</dbReference>
<evidence type="ECO:0000256" key="1">
    <source>
        <dbReference type="SAM" id="Phobius"/>
    </source>
</evidence>
<keyword evidence="1" id="KW-1133">Transmembrane helix</keyword>
<proteinExistence type="predicted"/>
<keyword evidence="3" id="KW-1185">Reference proteome</keyword>
<sequence>MFSTNYSLPPRLYDIFSSSSPVVILHSHCSSLFIFVIFAIFLNLFIIILHYV</sequence>
<keyword evidence="1" id="KW-0812">Transmembrane</keyword>
<name>A0A1X2I3K6_9FUNG</name>
<evidence type="ECO:0000313" key="3">
    <source>
        <dbReference type="Proteomes" id="UP000193560"/>
    </source>
</evidence>
<keyword evidence="1" id="KW-0472">Membrane</keyword>
<dbReference type="AlphaFoldDB" id="A0A1X2I3K6"/>
<evidence type="ECO:0000313" key="2">
    <source>
        <dbReference type="EMBL" id="ORZ08627.1"/>
    </source>
</evidence>
<feature type="non-terminal residue" evidence="2">
    <location>
        <position position="52"/>
    </location>
</feature>
<accession>A0A1X2I3K6</accession>
<protein>
    <submittedName>
        <fullName evidence="2">Uncharacterized protein</fullName>
    </submittedName>
</protein>
<reference evidence="2 3" key="1">
    <citation type="submission" date="2016-07" db="EMBL/GenBank/DDBJ databases">
        <title>Pervasive Adenine N6-methylation of Active Genes in Fungi.</title>
        <authorList>
            <consortium name="DOE Joint Genome Institute"/>
            <person name="Mondo S.J."/>
            <person name="Dannebaum R.O."/>
            <person name="Kuo R.C."/>
            <person name="Labutti K."/>
            <person name="Haridas S."/>
            <person name="Kuo A."/>
            <person name="Salamov A."/>
            <person name="Ahrendt S.R."/>
            <person name="Lipzen A."/>
            <person name="Sullivan W."/>
            <person name="Andreopoulos W.B."/>
            <person name="Clum A."/>
            <person name="Lindquist E."/>
            <person name="Daum C."/>
            <person name="Ramamoorthy G.K."/>
            <person name="Gryganskyi A."/>
            <person name="Culley D."/>
            <person name="Magnuson J.K."/>
            <person name="James T.Y."/>
            <person name="O'Malley M.A."/>
            <person name="Stajich J.E."/>
            <person name="Spatafora J.W."/>
            <person name="Visel A."/>
            <person name="Grigoriev I.V."/>
        </authorList>
    </citation>
    <scope>NUCLEOTIDE SEQUENCE [LARGE SCALE GENOMIC DNA]</scope>
    <source>
        <strain evidence="2 3">NRRL 1336</strain>
    </source>
</reference>
<gene>
    <name evidence="2" type="ORF">BCR42DRAFT_424561</name>
</gene>
<organism evidence="2 3">
    <name type="scientific">Absidia repens</name>
    <dbReference type="NCBI Taxonomy" id="90262"/>
    <lineage>
        <taxon>Eukaryota</taxon>
        <taxon>Fungi</taxon>
        <taxon>Fungi incertae sedis</taxon>
        <taxon>Mucoromycota</taxon>
        <taxon>Mucoromycotina</taxon>
        <taxon>Mucoromycetes</taxon>
        <taxon>Mucorales</taxon>
        <taxon>Cunninghamellaceae</taxon>
        <taxon>Absidia</taxon>
    </lineage>
</organism>